<dbReference type="Gene3D" id="1.10.357.10">
    <property type="entry name" value="Tetracycline Repressor, domain 2"/>
    <property type="match status" value="1"/>
</dbReference>
<evidence type="ECO:0000256" key="2">
    <source>
        <dbReference type="ARBA" id="ARBA00023125"/>
    </source>
</evidence>
<evidence type="ECO:0000256" key="5">
    <source>
        <dbReference type="SAM" id="MobiDB-lite"/>
    </source>
</evidence>
<evidence type="ECO:0000256" key="1">
    <source>
        <dbReference type="ARBA" id="ARBA00023015"/>
    </source>
</evidence>
<dbReference type="InterPro" id="IPR050109">
    <property type="entry name" value="HTH-type_TetR-like_transc_reg"/>
</dbReference>
<dbReference type="PROSITE" id="PS50977">
    <property type="entry name" value="HTH_TETR_2"/>
    <property type="match status" value="1"/>
</dbReference>
<dbReference type="InterPro" id="IPR001647">
    <property type="entry name" value="HTH_TetR"/>
</dbReference>
<evidence type="ECO:0000256" key="3">
    <source>
        <dbReference type="ARBA" id="ARBA00023163"/>
    </source>
</evidence>
<dbReference type="eggNOG" id="COG1309">
    <property type="taxonomic scope" value="Bacteria"/>
</dbReference>
<dbReference type="STRING" id="349102.Rsph17025_1503"/>
<dbReference type="InterPro" id="IPR009057">
    <property type="entry name" value="Homeodomain-like_sf"/>
</dbReference>
<organism evidence="7">
    <name type="scientific">Cereibacter sphaeroides (strain ATCC 17025 / ATH 2.4.3)</name>
    <name type="common">Rhodobacter sphaeroides</name>
    <dbReference type="NCBI Taxonomy" id="349102"/>
    <lineage>
        <taxon>Bacteria</taxon>
        <taxon>Pseudomonadati</taxon>
        <taxon>Pseudomonadota</taxon>
        <taxon>Alphaproteobacteria</taxon>
        <taxon>Rhodobacterales</taxon>
        <taxon>Paracoccaceae</taxon>
        <taxon>Cereibacter</taxon>
    </lineage>
</organism>
<feature type="DNA-binding region" description="H-T-H motif" evidence="4">
    <location>
        <begin position="42"/>
        <end position="61"/>
    </location>
</feature>
<sequence precursor="true">MNVHSPSARGPMPDSFAPVPRGDEILDQIRGTFAEKGFDGASMQDLARAAGMSVGNFYRYFLSKGAIVEAIVRRDLESVERDFAAVVSSENPMARLREILRYRIEVKLCEEDAPLWAEITAMAHRNPEIGAVCDRMEAEIRAAFLGIFARVTGLPPAEAERRFAAHAAFLVMLVRAWALDWPQKRAGALELKSLLLRTIDTTLDEVARCDANRLP</sequence>
<accession>A4WSN3</accession>
<dbReference type="Pfam" id="PF00440">
    <property type="entry name" value="TetR_N"/>
    <property type="match status" value="1"/>
</dbReference>
<dbReference type="KEGG" id="rsq:Rsph17025_1503"/>
<dbReference type="EMBL" id="CP000661">
    <property type="protein sequence ID" value="ABP70397.1"/>
    <property type="molecule type" value="Genomic_DNA"/>
</dbReference>
<dbReference type="PANTHER" id="PTHR30055">
    <property type="entry name" value="HTH-TYPE TRANSCRIPTIONAL REGULATOR RUTR"/>
    <property type="match status" value="1"/>
</dbReference>
<evidence type="ECO:0000259" key="6">
    <source>
        <dbReference type="PROSITE" id="PS50977"/>
    </source>
</evidence>
<reference evidence="7" key="1">
    <citation type="submission" date="2007-04" db="EMBL/GenBank/DDBJ databases">
        <title>Complete sequence of chromosome of Rhodobacter sphaeroides ATCC 17025.</title>
        <authorList>
            <consortium name="US DOE Joint Genome Institute"/>
            <person name="Copeland A."/>
            <person name="Lucas S."/>
            <person name="Lapidus A."/>
            <person name="Barry K."/>
            <person name="Detter J.C."/>
            <person name="Glavina del Rio T."/>
            <person name="Hammon N."/>
            <person name="Israni S."/>
            <person name="Dalin E."/>
            <person name="Tice H."/>
            <person name="Pitluck S."/>
            <person name="Chertkov O."/>
            <person name="Brettin T."/>
            <person name="Bruce D."/>
            <person name="Han C."/>
            <person name="Schmutz J."/>
            <person name="Larimer F."/>
            <person name="Land M."/>
            <person name="Hauser L."/>
            <person name="Kyrpides N."/>
            <person name="Kim E."/>
            <person name="Richardson P."/>
            <person name="Mackenzie C."/>
            <person name="Choudhary M."/>
            <person name="Donohue T.J."/>
            <person name="Kaplan S."/>
        </authorList>
    </citation>
    <scope>NUCLEOTIDE SEQUENCE [LARGE SCALE GENOMIC DNA]</scope>
    <source>
        <strain evidence="7">ATCC 17025</strain>
    </source>
</reference>
<dbReference type="PRINTS" id="PR00455">
    <property type="entry name" value="HTHTETR"/>
</dbReference>
<dbReference type="SUPFAM" id="SSF46689">
    <property type="entry name" value="Homeodomain-like"/>
    <property type="match status" value="1"/>
</dbReference>
<name>A4WSN3_CERS5</name>
<dbReference type="PANTHER" id="PTHR30055:SF234">
    <property type="entry name" value="HTH-TYPE TRANSCRIPTIONAL REGULATOR BETI"/>
    <property type="match status" value="1"/>
</dbReference>
<proteinExistence type="predicted"/>
<keyword evidence="2 4" id="KW-0238">DNA-binding</keyword>
<gene>
    <name evidence="7" type="ordered locus">Rsph17025_1503</name>
</gene>
<feature type="domain" description="HTH tetR-type" evidence="6">
    <location>
        <begin position="19"/>
        <end position="79"/>
    </location>
</feature>
<evidence type="ECO:0000256" key="4">
    <source>
        <dbReference type="PROSITE-ProRule" id="PRU00335"/>
    </source>
</evidence>
<dbReference type="HOGENOM" id="CLU_069356_15_12_5"/>
<dbReference type="GO" id="GO:0000976">
    <property type="term" value="F:transcription cis-regulatory region binding"/>
    <property type="evidence" value="ECO:0007669"/>
    <property type="project" value="TreeGrafter"/>
</dbReference>
<keyword evidence="1" id="KW-0805">Transcription regulation</keyword>
<protein>
    <submittedName>
        <fullName evidence="7">Transcriptional regulator, TetR family</fullName>
    </submittedName>
</protein>
<dbReference type="AlphaFoldDB" id="A4WSN3"/>
<feature type="region of interest" description="Disordered" evidence="5">
    <location>
        <begin position="1"/>
        <end position="20"/>
    </location>
</feature>
<dbReference type="GO" id="GO:0003700">
    <property type="term" value="F:DNA-binding transcription factor activity"/>
    <property type="evidence" value="ECO:0007669"/>
    <property type="project" value="TreeGrafter"/>
</dbReference>
<keyword evidence="3" id="KW-0804">Transcription</keyword>
<evidence type="ECO:0000313" key="7">
    <source>
        <dbReference type="EMBL" id="ABP70397.1"/>
    </source>
</evidence>